<organism evidence="7 8">
    <name type="scientific">Natronocalculus amylovorans</name>
    <dbReference type="NCBI Taxonomy" id="2917812"/>
    <lineage>
        <taxon>Archaea</taxon>
        <taxon>Methanobacteriati</taxon>
        <taxon>Methanobacteriota</taxon>
        <taxon>Stenosarchaea group</taxon>
        <taxon>Halobacteria</taxon>
        <taxon>Halobacteriales</taxon>
        <taxon>Haloferacaceae</taxon>
        <taxon>Natronocalculus</taxon>
    </lineage>
</organism>
<dbReference type="InterPro" id="IPR037185">
    <property type="entry name" value="EmrE-like"/>
</dbReference>
<protein>
    <submittedName>
        <fullName evidence="7">EamA family transporter</fullName>
    </submittedName>
</protein>
<feature type="transmembrane region" description="Helical" evidence="5">
    <location>
        <begin position="38"/>
        <end position="59"/>
    </location>
</feature>
<feature type="transmembrane region" description="Helical" evidence="5">
    <location>
        <begin position="98"/>
        <end position="120"/>
    </location>
</feature>
<evidence type="ECO:0000256" key="4">
    <source>
        <dbReference type="ARBA" id="ARBA00023136"/>
    </source>
</evidence>
<feature type="domain" description="EamA" evidence="6">
    <location>
        <begin position="157"/>
        <end position="292"/>
    </location>
</feature>
<gene>
    <name evidence="7" type="ORF">AArcSt2_07220</name>
</gene>
<dbReference type="AlphaFoldDB" id="A0AAE3K7Y3"/>
<feature type="transmembrane region" description="Helical" evidence="5">
    <location>
        <begin position="221"/>
        <end position="240"/>
    </location>
</feature>
<comment type="caution">
    <text evidence="7">The sequence shown here is derived from an EMBL/GenBank/DDBJ whole genome shotgun (WGS) entry which is preliminary data.</text>
</comment>
<dbReference type="Proteomes" id="UP001203207">
    <property type="component" value="Unassembled WGS sequence"/>
</dbReference>
<feature type="transmembrane region" description="Helical" evidence="5">
    <location>
        <begin position="127"/>
        <end position="144"/>
    </location>
</feature>
<dbReference type="SUPFAM" id="SSF103481">
    <property type="entry name" value="Multidrug resistance efflux transporter EmrE"/>
    <property type="match status" value="2"/>
</dbReference>
<sequence>MFINLIQYRNTILFALLSVLWGTSFVAISVGLEALPPLLFAALRYDIAGVLLLAYAAIAADQWRPHGKDEWLLVSVGGILVIGVHFAFLFIGQTYVTSGIAAIVLSTAPILTPLFAWVLLPDERVGISGAIGILLGLVGVALIASPDPSAVDGTAVGVLLLVLSAASFAFGAVLVKRLPARMELIPSQAWMMLIGAFSLHIGSPLRGEAGISTVVWNIETVISLLYLAIVAGAIGFVIYFDLLEEIGAIEISLVNYIVPVVAAVFGWLMLSESITGQTVSGFAVIFVGFVLLKWDTVSSQIIHIQARLSRGHSVENEYVDISAIQSENQTQRRSYPADD</sequence>
<keyword evidence="2 5" id="KW-0812">Transmembrane</keyword>
<keyword evidence="4 5" id="KW-0472">Membrane</keyword>
<evidence type="ECO:0000256" key="1">
    <source>
        <dbReference type="ARBA" id="ARBA00004141"/>
    </source>
</evidence>
<dbReference type="PANTHER" id="PTHR32322">
    <property type="entry name" value="INNER MEMBRANE TRANSPORTER"/>
    <property type="match status" value="1"/>
</dbReference>
<feature type="transmembrane region" description="Helical" evidence="5">
    <location>
        <begin position="12"/>
        <end position="32"/>
    </location>
</feature>
<evidence type="ECO:0000256" key="2">
    <source>
        <dbReference type="ARBA" id="ARBA00022692"/>
    </source>
</evidence>
<accession>A0AAE3K7Y3</accession>
<dbReference type="Pfam" id="PF00892">
    <property type="entry name" value="EamA"/>
    <property type="match status" value="2"/>
</dbReference>
<keyword evidence="3 5" id="KW-1133">Transmembrane helix</keyword>
<feature type="transmembrane region" description="Helical" evidence="5">
    <location>
        <begin position="247"/>
        <end position="268"/>
    </location>
</feature>
<keyword evidence="8" id="KW-1185">Reference proteome</keyword>
<dbReference type="InterPro" id="IPR000620">
    <property type="entry name" value="EamA_dom"/>
</dbReference>
<evidence type="ECO:0000313" key="7">
    <source>
        <dbReference type="EMBL" id="MCL9816732.1"/>
    </source>
</evidence>
<evidence type="ECO:0000313" key="8">
    <source>
        <dbReference type="Proteomes" id="UP001203207"/>
    </source>
</evidence>
<feature type="transmembrane region" description="Helical" evidence="5">
    <location>
        <begin position="274"/>
        <end position="292"/>
    </location>
</feature>
<comment type="subcellular location">
    <subcellularLocation>
        <location evidence="1">Membrane</location>
        <topology evidence="1">Multi-pass membrane protein</topology>
    </subcellularLocation>
</comment>
<dbReference type="GO" id="GO:0016020">
    <property type="term" value="C:membrane"/>
    <property type="evidence" value="ECO:0007669"/>
    <property type="project" value="UniProtKB-SubCell"/>
</dbReference>
<name>A0AAE3K7Y3_9EURY</name>
<proteinExistence type="predicted"/>
<evidence type="ECO:0000256" key="3">
    <source>
        <dbReference type="ARBA" id="ARBA00022989"/>
    </source>
</evidence>
<dbReference type="RefSeq" id="WP_250583560.1">
    <property type="nucleotide sequence ID" value="NZ_JAKRVX010000002.1"/>
</dbReference>
<feature type="domain" description="EamA" evidence="6">
    <location>
        <begin position="12"/>
        <end position="144"/>
    </location>
</feature>
<feature type="transmembrane region" description="Helical" evidence="5">
    <location>
        <begin position="156"/>
        <end position="175"/>
    </location>
</feature>
<dbReference type="PANTHER" id="PTHR32322:SF2">
    <property type="entry name" value="EAMA DOMAIN-CONTAINING PROTEIN"/>
    <property type="match status" value="1"/>
</dbReference>
<reference evidence="7" key="2">
    <citation type="submission" date="2022-02" db="EMBL/GenBank/DDBJ databases">
        <authorList>
            <person name="Elcheninov A.G."/>
            <person name="Sorokin D.Y."/>
            <person name="Kublanov I.V."/>
        </authorList>
    </citation>
    <scope>NUCLEOTIDE SEQUENCE</scope>
    <source>
        <strain evidence="7">AArc-St2</strain>
    </source>
</reference>
<evidence type="ECO:0000259" key="6">
    <source>
        <dbReference type="Pfam" id="PF00892"/>
    </source>
</evidence>
<feature type="transmembrane region" description="Helical" evidence="5">
    <location>
        <begin position="71"/>
        <end position="92"/>
    </location>
</feature>
<feature type="transmembrane region" description="Helical" evidence="5">
    <location>
        <begin position="182"/>
        <end position="201"/>
    </location>
</feature>
<dbReference type="EMBL" id="JAKRVX010000002">
    <property type="protein sequence ID" value="MCL9816732.1"/>
    <property type="molecule type" value="Genomic_DNA"/>
</dbReference>
<reference evidence="7" key="1">
    <citation type="journal article" date="2022" name="Syst. Appl. Microbiol.">
        <title>Natronocalculus amylovorans gen. nov., sp. nov., and Natranaeroarchaeum aerophilus sp. nov., dominant culturable amylolytic natronoarchaea from hypersaline soda lakes in southwestern Siberia.</title>
        <authorList>
            <person name="Sorokin D.Y."/>
            <person name="Elcheninov A.G."/>
            <person name="Khizhniak T.V."/>
            <person name="Koenen M."/>
            <person name="Bale N.J."/>
            <person name="Damste J.S.S."/>
            <person name="Kublanov I.V."/>
        </authorList>
    </citation>
    <scope>NUCLEOTIDE SEQUENCE</scope>
    <source>
        <strain evidence="7">AArc-St2</strain>
    </source>
</reference>
<dbReference type="InterPro" id="IPR050638">
    <property type="entry name" value="AA-Vitamin_Transporters"/>
</dbReference>
<evidence type="ECO:0000256" key="5">
    <source>
        <dbReference type="SAM" id="Phobius"/>
    </source>
</evidence>